<evidence type="ECO:0000313" key="3">
    <source>
        <dbReference type="Proteomes" id="UP000008827"/>
    </source>
</evidence>
<dbReference type="EMBL" id="CM000834">
    <property type="protein sequence ID" value="KRH75155.1"/>
    <property type="molecule type" value="Genomic_DNA"/>
</dbReference>
<dbReference type="Proteomes" id="UP000008827">
    <property type="component" value="Chromosome 1"/>
</dbReference>
<evidence type="ECO:0000313" key="1">
    <source>
        <dbReference type="EMBL" id="KRH75155.1"/>
    </source>
</evidence>
<evidence type="ECO:0000313" key="2">
    <source>
        <dbReference type="EnsemblPlants" id="KRH75155"/>
    </source>
</evidence>
<sequence>MQATKIIGLNYLLPLDPCPYPSHYSMVQNTIPTFELHKLSNQFYGLQNPAKVLADFSPAQSSCISSNSS</sequence>
<proteinExistence type="predicted"/>
<organism evidence="1">
    <name type="scientific">Glycine max</name>
    <name type="common">Soybean</name>
    <name type="synonym">Glycine hispida</name>
    <dbReference type="NCBI Taxonomy" id="3847"/>
    <lineage>
        <taxon>Eukaryota</taxon>
        <taxon>Viridiplantae</taxon>
        <taxon>Streptophyta</taxon>
        <taxon>Embryophyta</taxon>
        <taxon>Tracheophyta</taxon>
        <taxon>Spermatophyta</taxon>
        <taxon>Magnoliopsida</taxon>
        <taxon>eudicotyledons</taxon>
        <taxon>Gunneridae</taxon>
        <taxon>Pentapetalae</taxon>
        <taxon>rosids</taxon>
        <taxon>fabids</taxon>
        <taxon>Fabales</taxon>
        <taxon>Fabaceae</taxon>
        <taxon>Papilionoideae</taxon>
        <taxon>50 kb inversion clade</taxon>
        <taxon>NPAAA clade</taxon>
        <taxon>indigoferoid/millettioid clade</taxon>
        <taxon>Phaseoleae</taxon>
        <taxon>Glycine</taxon>
        <taxon>Glycine subgen. Soja</taxon>
    </lineage>
</organism>
<dbReference type="AlphaFoldDB" id="A0A0R0LDG3"/>
<gene>
    <name evidence="1" type="ORF">GLYMA_01G065900</name>
</gene>
<dbReference type="Gramene" id="KRH75155">
    <property type="protein sequence ID" value="KRH75155"/>
    <property type="gene ID" value="GLYMA_01G065900"/>
</dbReference>
<reference evidence="2" key="2">
    <citation type="submission" date="2018-02" db="UniProtKB">
        <authorList>
            <consortium name="EnsemblPlants"/>
        </authorList>
    </citation>
    <scope>IDENTIFICATION</scope>
    <source>
        <strain evidence="2">Williams 82</strain>
    </source>
</reference>
<reference evidence="1 2" key="1">
    <citation type="journal article" date="2010" name="Nature">
        <title>Genome sequence of the palaeopolyploid soybean.</title>
        <authorList>
            <person name="Schmutz J."/>
            <person name="Cannon S.B."/>
            <person name="Schlueter J."/>
            <person name="Ma J."/>
            <person name="Mitros T."/>
            <person name="Nelson W."/>
            <person name="Hyten D.L."/>
            <person name="Song Q."/>
            <person name="Thelen J.J."/>
            <person name="Cheng J."/>
            <person name="Xu D."/>
            <person name="Hellsten U."/>
            <person name="May G.D."/>
            <person name="Yu Y."/>
            <person name="Sakurai T."/>
            <person name="Umezawa T."/>
            <person name="Bhattacharyya M.K."/>
            <person name="Sandhu D."/>
            <person name="Valliyodan B."/>
            <person name="Lindquist E."/>
            <person name="Peto M."/>
            <person name="Grant D."/>
            <person name="Shu S."/>
            <person name="Goodstein D."/>
            <person name="Barry K."/>
            <person name="Futrell-Griggs M."/>
            <person name="Abernathy B."/>
            <person name="Du J."/>
            <person name="Tian Z."/>
            <person name="Zhu L."/>
            <person name="Gill N."/>
            <person name="Joshi T."/>
            <person name="Libault M."/>
            <person name="Sethuraman A."/>
            <person name="Zhang X.-C."/>
            <person name="Shinozaki K."/>
            <person name="Nguyen H.T."/>
            <person name="Wing R.A."/>
            <person name="Cregan P."/>
            <person name="Specht J."/>
            <person name="Grimwood J."/>
            <person name="Rokhsar D."/>
            <person name="Stacey G."/>
            <person name="Shoemaker R.C."/>
            <person name="Jackson S.A."/>
        </authorList>
    </citation>
    <scope>NUCLEOTIDE SEQUENCE</scope>
    <source>
        <strain evidence="2">cv. Williams 82</strain>
        <tissue evidence="1">Callus</tissue>
    </source>
</reference>
<name>A0A0R0LDG3_SOYBN</name>
<dbReference type="InParanoid" id="A0A0R0LDG3"/>
<protein>
    <submittedName>
        <fullName evidence="1 2">Uncharacterized protein</fullName>
    </submittedName>
</protein>
<accession>A0A0R0LDG3</accession>
<dbReference type="EnsemblPlants" id="KRH75155">
    <property type="protein sequence ID" value="KRH75155"/>
    <property type="gene ID" value="GLYMA_01G065900"/>
</dbReference>
<keyword evidence="3" id="KW-1185">Reference proteome</keyword>
<reference evidence="1" key="3">
    <citation type="submission" date="2018-07" db="EMBL/GenBank/DDBJ databases">
        <title>WGS assembly of Glycine max.</title>
        <authorList>
            <person name="Schmutz J."/>
            <person name="Cannon S."/>
            <person name="Schlueter J."/>
            <person name="Ma J."/>
            <person name="Mitros T."/>
            <person name="Nelson W."/>
            <person name="Hyten D."/>
            <person name="Song Q."/>
            <person name="Thelen J."/>
            <person name="Cheng J."/>
            <person name="Xu D."/>
            <person name="Hellsten U."/>
            <person name="May G."/>
            <person name="Yu Y."/>
            <person name="Sakurai T."/>
            <person name="Umezawa T."/>
            <person name="Bhattacharyya M."/>
            <person name="Sandhu D."/>
            <person name="Valliyodan B."/>
            <person name="Lindquist E."/>
            <person name="Peto M."/>
            <person name="Grant D."/>
            <person name="Shu S."/>
            <person name="Goodstein D."/>
            <person name="Barry K."/>
            <person name="Futrell-Griggs M."/>
            <person name="Abernathy B."/>
            <person name="Du J."/>
            <person name="Tian Z."/>
            <person name="Zhu L."/>
            <person name="Gill N."/>
            <person name="Joshi T."/>
            <person name="Libault M."/>
            <person name="Sethuraman A."/>
            <person name="Zhang X."/>
            <person name="Shinozaki K."/>
            <person name="Nguyen H."/>
            <person name="Wing R."/>
            <person name="Cregan P."/>
            <person name="Specht J."/>
            <person name="Grimwood J."/>
            <person name="Rokhsar D."/>
            <person name="Stacey G."/>
            <person name="Shoemaker R."/>
            <person name="Jackson S."/>
        </authorList>
    </citation>
    <scope>NUCLEOTIDE SEQUENCE</scope>
    <source>
        <tissue evidence="1">Callus</tissue>
    </source>
</reference>